<dbReference type="PANTHER" id="PTHR30537">
    <property type="entry name" value="HTH-TYPE TRANSCRIPTIONAL REGULATOR"/>
    <property type="match status" value="1"/>
</dbReference>
<sequence>MLDDISLFAVIVNAGSLKEASRIIGVPPATVSRRLKSLEQSLGCRLVHRSSHQFTLTNEGQELYQQSSHLVDSLNSILDNFSSDVSGVKGKIKVLTPLSIVASTFQPIFSNFIESHPRIELELEMRNEVTRFLSSGADFAIRIGPQEDSELSQVKLGETRSLLVASPEYAETVGTLNSLADLSRCHQIVSNPLSRWTLEEFDPTGRSIGVEPFLPNRPRVSTNELRVSKQFALDGLGVALMPATEMMDDLRQGRLVNVMPNWQGVKRDVFAVWYRRQLLTHRASMLIDYLKEECQALLELNSDVQRLSRLG</sequence>
<dbReference type="Gene3D" id="3.40.190.290">
    <property type="match status" value="1"/>
</dbReference>
<dbReference type="InterPro" id="IPR036388">
    <property type="entry name" value="WH-like_DNA-bd_sf"/>
</dbReference>
<reference evidence="6" key="1">
    <citation type="journal article" date="2014" name="Int. J. Syst. Evol. Microbiol.">
        <title>Complete genome sequence of Corynebacterium casei LMG S-19264T (=DSM 44701T), isolated from a smear-ripened cheese.</title>
        <authorList>
            <consortium name="US DOE Joint Genome Institute (JGI-PGF)"/>
            <person name="Walter F."/>
            <person name="Albersmeier A."/>
            <person name="Kalinowski J."/>
            <person name="Ruckert C."/>
        </authorList>
    </citation>
    <scope>NUCLEOTIDE SEQUENCE</scope>
    <source>
        <strain evidence="6">NBRC 110071</strain>
    </source>
</reference>
<dbReference type="CDD" id="cd08422">
    <property type="entry name" value="PBP2_CrgA_like"/>
    <property type="match status" value="1"/>
</dbReference>
<comment type="similarity">
    <text evidence="1">Belongs to the LysR transcriptional regulatory family.</text>
</comment>
<dbReference type="InterPro" id="IPR036390">
    <property type="entry name" value="WH_DNA-bd_sf"/>
</dbReference>
<feature type="domain" description="HTH lysR-type" evidence="5">
    <location>
        <begin position="1"/>
        <end position="57"/>
    </location>
</feature>
<evidence type="ECO:0000259" key="5">
    <source>
        <dbReference type="PROSITE" id="PS50931"/>
    </source>
</evidence>
<gene>
    <name evidence="6" type="ORF">GCM10007876_12710</name>
</gene>
<proteinExistence type="inferred from homology"/>
<keyword evidence="3" id="KW-0238">DNA-binding</keyword>
<dbReference type="InterPro" id="IPR058163">
    <property type="entry name" value="LysR-type_TF_proteobact-type"/>
</dbReference>
<dbReference type="Pfam" id="PF00126">
    <property type="entry name" value="HTH_1"/>
    <property type="match status" value="1"/>
</dbReference>
<evidence type="ECO:0000256" key="1">
    <source>
        <dbReference type="ARBA" id="ARBA00009437"/>
    </source>
</evidence>
<name>A0AA37W547_9GAMM</name>
<dbReference type="InterPro" id="IPR000847">
    <property type="entry name" value="LysR_HTH_N"/>
</dbReference>
<dbReference type="GO" id="GO:0003700">
    <property type="term" value="F:DNA-binding transcription factor activity"/>
    <property type="evidence" value="ECO:0007669"/>
    <property type="project" value="InterPro"/>
</dbReference>
<accession>A0AA37W547</accession>
<evidence type="ECO:0000313" key="6">
    <source>
        <dbReference type="EMBL" id="GLQ30792.1"/>
    </source>
</evidence>
<dbReference type="Proteomes" id="UP001161389">
    <property type="component" value="Unassembled WGS sequence"/>
</dbReference>
<dbReference type="GO" id="GO:0006351">
    <property type="term" value="P:DNA-templated transcription"/>
    <property type="evidence" value="ECO:0007669"/>
    <property type="project" value="TreeGrafter"/>
</dbReference>
<evidence type="ECO:0000256" key="4">
    <source>
        <dbReference type="ARBA" id="ARBA00023163"/>
    </source>
</evidence>
<keyword evidence="4" id="KW-0804">Transcription</keyword>
<dbReference type="PANTHER" id="PTHR30537:SF5">
    <property type="entry name" value="HTH-TYPE TRANSCRIPTIONAL ACTIVATOR TTDR-RELATED"/>
    <property type="match status" value="1"/>
</dbReference>
<dbReference type="SUPFAM" id="SSF53850">
    <property type="entry name" value="Periplasmic binding protein-like II"/>
    <property type="match status" value="1"/>
</dbReference>
<dbReference type="EMBL" id="BSNM01000009">
    <property type="protein sequence ID" value="GLQ30792.1"/>
    <property type="molecule type" value="Genomic_DNA"/>
</dbReference>
<dbReference type="Pfam" id="PF03466">
    <property type="entry name" value="LysR_substrate"/>
    <property type="match status" value="1"/>
</dbReference>
<dbReference type="AlphaFoldDB" id="A0AA37W547"/>
<evidence type="ECO:0000256" key="2">
    <source>
        <dbReference type="ARBA" id="ARBA00023015"/>
    </source>
</evidence>
<dbReference type="Gene3D" id="1.10.10.10">
    <property type="entry name" value="Winged helix-like DNA-binding domain superfamily/Winged helix DNA-binding domain"/>
    <property type="match status" value="1"/>
</dbReference>
<comment type="caution">
    <text evidence="6">The sequence shown here is derived from an EMBL/GenBank/DDBJ whole genome shotgun (WGS) entry which is preliminary data.</text>
</comment>
<keyword evidence="2" id="KW-0805">Transcription regulation</keyword>
<dbReference type="RefSeq" id="WP_284380131.1">
    <property type="nucleotide sequence ID" value="NZ_BSNM01000009.1"/>
</dbReference>
<reference evidence="6" key="2">
    <citation type="submission" date="2023-01" db="EMBL/GenBank/DDBJ databases">
        <title>Draft genome sequence of Litoribrevibacter albus strain NBRC 110071.</title>
        <authorList>
            <person name="Sun Q."/>
            <person name="Mori K."/>
        </authorList>
    </citation>
    <scope>NUCLEOTIDE SEQUENCE</scope>
    <source>
        <strain evidence="6">NBRC 110071</strain>
    </source>
</reference>
<dbReference type="InterPro" id="IPR005119">
    <property type="entry name" value="LysR_subst-bd"/>
</dbReference>
<dbReference type="GO" id="GO:0043565">
    <property type="term" value="F:sequence-specific DNA binding"/>
    <property type="evidence" value="ECO:0007669"/>
    <property type="project" value="TreeGrafter"/>
</dbReference>
<keyword evidence="7" id="KW-1185">Reference proteome</keyword>
<evidence type="ECO:0000256" key="3">
    <source>
        <dbReference type="ARBA" id="ARBA00023125"/>
    </source>
</evidence>
<evidence type="ECO:0000313" key="7">
    <source>
        <dbReference type="Proteomes" id="UP001161389"/>
    </source>
</evidence>
<dbReference type="SUPFAM" id="SSF46785">
    <property type="entry name" value="Winged helix' DNA-binding domain"/>
    <property type="match status" value="1"/>
</dbReference>
<dbReference type="PROSITE" id="PS50931">
    <property type="entry name" value="HTH_LYSR"/>
    <property type="match status" value="1"/>
</dbReference>
<protein>
    <submittedName>
        <fullName evidence="6">LysR family transcriptional regulator</fullName>
    </submittedName>
</protein>
<organism evidence="6 7">
    <name type="scientific">Litoribrevibacter albus</name>
    <dbReference type="NCBI Taxonomy" id="1473156"/>
    <lineage>
        <taxon>Bacteria</taxon>
        <taxon>Pseudomonadati</taxon>
        <taxon>Pseudomonadota</taxon>
        <taxon>Gammaproteobacteria</taxon>
        <taxon>Oceanospirillales</taxon>
        <taxon>Oceanospirillaceae</taxon>
        <taxon>Litoribrevibacter</taxon>
    </lineage>
</organism>